<reference evidence="5 6" key="1">
    <citation type="journal article" date="2019" name="Mol. Biol. Evol.">
        <title>Blast fungal genomes show frequent chromosomal changes, gene gains and losses, and effector gene turnover.</title>
        <authorList>
            <person name="Gomez Luciano L.B."/>
            <person name="Jason Tsai I."/>
            <person name="Chuma I."/>
            <person name="Tosa Y."/>
            <person name="Chen Y.H."/>
            <person name="Li J.Y."/>
            <person name="Li M.Y."/>
            <person name="Jade Lu M.Y."/>
            <person name="Nakayashiki H."/>
            <person name="Li W.H."/>
        </authorList>
    </citation>
    <scope>NUCLEOTIDE SEQUENCE [LARGE SCALE GENOMIC DNA]</scope>
    <source>
        <strain evidence="5 6">NI907</strain>
    </source>
</reference>
<keyword evidence="5" id="KW-1185">Reference proteome</keyword>
<dbReference type="PANTHER" id="PTHR11559">
    <property type="entry name" value="CARBOXYLESTERASE"/>
    <property type="match status" value="1"/>
</dbReference>
<evidence type="ECO:0000313" key="6">
    <source>
        <dbReference type="RefSeq" id="XP_030978444.1"/>
    </source>
</evidence>
<organism evidence="5 6">
    <name type="scientific">Pyricularia grisea</name>
    <name type="common">Crabgrass-specific blast fungus</name>
    <name type="synonym">Magnaporthe grisea</name>
    <dbReference type="NCBI Taxonomy" id="148305"/>
    <lineage>
        <taxon>Eukaryota</taxon>
        <taxon>Fungi</taxon>
        <taxon>Dikarya</taxon>
        <taxon>Ascomycota</taxon>
        <taxon>Pezizomycotina</taxon>
        <taxon>Sordariomycetes</taxon>
        <taxon>Sordariomycetidae</taxon>
        <taxon>Magnaporthales</taxon>
        <taxon>Pyriculariaceae</taxon>
        <taxon>Pyricularia</taxon>
    </lineage>
</organism>
<proteinExistence type="inferred from homology"/>
<protein>
    <recommendedName>
        <fullName evidence="4">Carboxylesterase type B domain-containing protein</fullName>
    </recommendedName>
</protein>
<keyword evidence="3" id="KW-0732">Signal</keyword>
<evidence type="ECO:0000256" key="2">
    <source>
        <dbReference type="ARBA" id="ARBA00022801"/>
    </source>
</evidence>
<dbReference type="GO" id="GO:0016787">
    <property type="term" value="F:hydrolase activity"/>
    <property type="evidence" value="ECO:0007669"/>
    <property type="project" value="UniProtKB-KW"/>
</dbReference>
<name>A0A6P8AUB0_PYRGI</name>
<evidence type="ECO:0000256" key="3">
    <source>
        <dbReference type="SAM" id="SignalP"/>
    </source>
</evidence>
<dbReference type="PROSITE" id="PS00122">
    <property type="entry name" value="CARBOXYLESTERASE_B_1"/>
    <property type="match status" value="1"/>
</dbReference>
<dbReference type="Gene3D" id="3.40.50.1820">
    <property type="entry name" value="alpha/beta hydrolase"/>
    <property type="match status" value="1"/>
</dbReference>
<evidence type="ECO:0000256" key="1">
    <source>
        <dbReference type="ARBA" id="ARBA00005964"/>
    </source>
</evidence>
<dbReference type="RefSeq" id="XP_030978444.1">
    <property type="nucleotide sequence ID" value="XM_031128736.1"/>
</dbReference>
<evidence type="ECO:0000313" key="5">
    <source>
        <dbReference type="Proteomes" id="UP000515153"/>
    </source>
</evidence>
<dbReference type="InterPro" id="IPR029058">
    <property type="entry name" value="AB_hydrolase_fold"/>
</dbReference>
<dbReference type="InterPro" id="IPR002018">
    <property type="entry name" value="CarbesteraseB"/>
</dbReference>
<gene>
    <name evidence="6" type="ORF">PgNI_08744</name>
</gene>
<dbReference type="InterPro" id="IPR050309">
    <property type="entry name" value="Type-B_Carboxylest/Lipase"/>
</dbReference>
<dbReference type="SUPFAM" id="SSF53474">
    <property type="entry name" value="alpha/beta-Hydrolases"/>
    <property type="match status" value="1"/>
</dbReference>
<accession>A0A6P8AUB0</accession>
<dbReference type="Proteomes" id="UP000515153">
    <property type="component" value="Chromosome V"/>
</dbReference>
<comment type="similarity">
    <text evidence="1">Belongs to the type-B carboxylesterase/lipase family.</text>
</comment>
<dbReference type="GeneID" id="41963644"/>
<feature type="chain" id="PRO_5028290550" description="Carboxylesterase type B domain-containing protein" evidence="3">
    <location>
        <begin position="20"/>
        <end position="721"/>
    </location>
</feature>
<dbReference type="AlphaFoldDB" id="A0A6P8AUB0"/>
<evidence type="ECO:0000259" key="4">
    <source>
        <dbReference type="Pfam" id="PF00135"/>
    </source>
</evidence>
<feature type="domain" description="Carboxylesterase type B" evidence="4">
    <location>
        <begin position="178"/>
        <end position="677"/>
    </location>
</feature>
<dbReference type="InterPro" id="IPR019826">
    <property type="entry name" value="Carboxylesterase_B_AS"/>
</dbReference>
<feature type="signal peptide" evidence="3">
    <location>
        <begin position="1"/>
        <end position="19"/>
    </location>
</feature>
<sequence length="721" mass="78673">MHRAALVMVVGWSSQLIRAQTNVTSNVYSAGGLTVLTYNDLSNDPKNGSAAVLVHALADFLGAEESCHKLGETLWSPDTASFTDGLNSSLSYQIWQENFPETQLFWVSKASSGDCRAIDYRGELTEVDCAGQGSSKLPALCTQSAPVMTTDTNNDRTDFVVNQRAGDLVYQGFRDFFVWKFRGIRFAAKPERFEYARPYEPTPEERTAPIPALFALPECLQVPGEVRNGSSEDCLGINIWTPYLPPTGSPSCKGSSTTPVPKRLKPVMFYIYGGALRIGSGRNVYTDGTMLASRGDVVVVTVNYRVGSLGWMVLGDGVHNGNYGLSDVITGLEWVKENIASFGGDPDRITIFGYSAGAWLTRAVMASPKAKGLFYAAIAQSGTAGMYMAEEPRQEAPLTNEAGFAYKYDSIEWAWENLGKRVVSQVGCATDETAIGCLRAVDGTAFLNTSIYAIGITVDGEYLDSDRLTVNSSNSYASDVAFMTGMDRDEAGNSITSIPAGIPLADIIPSLIPVVHREAMIAAVRSPAFGIPSDPTPEEALDGAIRVVTDAFFTCTEQATVYSAARHSAFESLWAYRFNRTYNFPGYTKPHCDTTDPEQLEYKKCHGGDHLLLFGTMRRGGLPDRDGLDLPFSRVAMDHWAAFGTNRDPNPDPAYLAARGYWDTLETLQRLGPWERADGSTSTPIRLLQVQARMDAYSEIEQCEVLGQPLDYFEPGSSAKN</sequence>
<dbReference type="Pfam" id="PF00135">
    <property type="entry name" value="COesterase"/>
    <property type="match status" value="1"/>
</dbReference>
<reference evidence="6" key="2">
    <citation type="submission" date="2019-10" db="EMBL/GenBank/DDBJ databases">
        <authorList>
            <consortium name="NCBI Genome Project"/>
        </authorList>
    </citation>
    <scope>NUCLEOTIDE SEQUENCE</scope>
    <source>
        <strain evidence="6">NI907</strain>
    </source>
</reference>
<reference evidence="6" key="3">
    <citation type="submission" date="2025-08" db="UniProtKB">
        <authorList>
            <consortium name="RefSeq"/>
        </authorList>
    </citation>
    <scope>IDENTIFICATION</scope>
    <source>
        <strain evidence="6">NI907</strain>
    </source>
</reference>
<dbReference type="KEGG" id="pgri:PgNI_08744"/>
<keyword evidence="2" id="KW-0378">Hydrolase</keyword>